<keyword evidence="4" id="KW-1185">Reference proteome</keyword>
<dbReference type="InterPro" id="IPR019692">
    <property type="entry name" value="CFP-6_PH"/>
</dbReference>
<name>A0A3N2CUS8_9ACTN</name>
<keyword evidence="1" id="KW-1133">Transmembrane helix</keyword>
<feature type="transmembrane region" description="Helical" evidence="1">
    <location>
        <begin position="21"/>
        <end position="41"/>
    </location>
</feature>
<dbReference type="RefSeq" id="WP_123390637.1">
    <property type="nucleotide sequence ID" value="NZ_RKHO01000001.1"/>
</dbReference>
<comment type="caution">
    <text evidence="3">The sequence shown here is derived from an EMBL/GenBank/DDBJ whole genome shotgun (WGS) entry which is preliminary data.</text>
</comment>
<dbReference type="Pfam" id="PF10756">
    <property type="entry name" value="bPH_6"/>
    <property type="match status" value="1"/>
</dbReference>
<sequence>MPAGSRAPALPHTWRPLGARVAVYVFGGLLLVVLAVTWFALGEEVRATFSVLQRITLVILGLMLFACYHALIRSRVVATDVGLTVVNGYRTRRYEWSQILAVQLGRGAPWGTLDLSDGETVSMIGVQGSDGDRARRAVREIRACVDEHTPAA</sequence>
<dbReference type="EMBL" id="RKHO01000001">
    <property type="protein sequence ID" value="ROR91223.1"/>
    <property type="molecule type" value="Genomic_DNA"/>
</dbReference>
<evidence type="ECO:0000256" key="1">
    <source>
        <dbReference type="SAM" id="Phobius"/>
    </source>
</evidence>
<gene>
    <name evidence="3" type="ORF">EDD33_2089</name>
</gene>
<protein>
    <submittedName>
        <fullName evidence="3">PH (Pleckstrin Homology) domain-containing protein</fullName>
    </submittedName>
</protein>
<evidence type="ECO:0000313" key="4">
    <source>
        <dbReference type="Proteomes" id="UP000281738"/>
    </source>
</evidence>
<organism evidence="3 4">
    <name type="scientific">Nocardioides aurantiacus</name>
    <dbReference type="NCBI Taxonomy" id="86796"/>
    <lineage>
        <taxon>Bacteria</taxon>
        <taxon>Bacillati</taxon>
        <taxon>Actinomycetota</taxon>
        <taxon>Actinomycetes</taxon>
        <taxon>Propionibacteriales</taxon>
        <taxon>Nocardioidaceae</taxon>
        <taxon>Nocardioides</taxon>
    </lineage>
</organism>
<dbReference type="OrthoDB" id="3824918at2"/>
<accession>A0A3N2CUS8</accession>
<keyword evidence="1" id="KW-0812">Transmembrane</keyword>
<dbReference type="AlphaFoldDB" id="A0A3N2CUS8"/>
<reference evidence="3 4" key="1">
    <citation type="submission" date="2018-11" db="EMBL/GenBank/DDBJ databases">
        <title>Sequencing the genomes of 1000 actinobacteria strains.</title>
        <authorList>
            <person name="Klenk H.-P."/>
        </authorList>
    </citation>
    <scope>NUCLEOTIDE SEQUENCE [LARGE SCALE GENOMIC DNA]</scope>
    <source>
        <strain evidence="3 4">DSM 12652</strain>
    </source>
</reference>
<feature type="transmembrane region" description="Helical" evidence="1">
    <location>
        <begin position="47"/>
        <end position="68"/>
    </location>
</feature>
<dbReference type="Proteomes" id="UP000281738">
    <property type="component" value="Unassembled WGS sequence"/>
</dbReference>
<evidence type="ECO:0000313" key="3">
    <source>
        <dbReference type="EMBL" id="ROR91223.1"/>
    </source>
</evidence>
<feature type="domain" description="Low molecular weight protein antigen 6 PH" evidence="2">
    <location>
        <begin position="73"/>
        <end position="142"/>
    </location>
</feature>
<evidence type="ECO:0000259" key="2">
    <source>
        <dbReference type="Pfam" id="PF10756"/>
    </source>
</evidence>
<proteinExistence type="predicted"/>
<keyword evidence="1" id="KW-0472">Membrane</keyword>